<dbReference type="Proteomes" id="UP000070513">
    <property type="component" value="Unassembled WGS sequence"/>
</dbReference>
<evidence type="ECO:0000313" key="1">
    <source>
        <dbReference type="EMBL" id="KXH84844.1"/>
    </source>
</evidence>
<proteinExistence type="predicted"/>
<protein>
    <submittedName>
        <fullName evidence="1">Uncharacterized protein</fullName>
    </submittedName>
</protein>
<comment type="caution">
    <text evidence="1">The sequence shown here is derived from an EMBL/GenBank/DDBJ whole genome shotgun (WGS) entry which is preliminary data.</text>
</comment>
<dbReference type="AlphaFoldDB" id="A0A135WIU4"/>
<sequence length="84" mass="9932">MLYKMGNLFENNKFEIEVEGLKIAVNEHMFKEQQVYRLVFDDNRAPLVITSAKTWNGTIWTSIPQGRQKEAEFFGKEIRKHLKT</sequence>
<reference evidence="2" key="1">
    <citation type="submission" date="2015-12" db="EMBL/GenBank/DDBJ databases">
        <title>Genome sequence of a biocontrol rhizobacterium Chryseobacterium kwangjuense strain KJ1R5 isolated from pepper (Capsicum annuum L.).</title>
        <authorList>
            <person name="Jeong J.-J."/>
            <person name="Park H."/>
            <person name="Mannaa M."/>
            <person name="Sang M.K."/>
            <person name="Choi I.-G."/>
            <person name="Kim K.D."/>
        </authorList>
    </citation>
    <scope>NUCLEOTIDE SEQUENCE [LARGE SCALE GENOMIC DNA]</scope>
    <source>
        <strain evidence="2">KJ1R5</strain>
    </source>
</reference>
<gene>
    <name evidence="1" type="ORF">AU378_03555</name>
</gene>
<organism evidence="1 2">
    <name type="scientific">Chryseobacterium kwangjuense</name>
    <dbReference type="NCBI Taxonomy" id="267125"/>
    <lineage>
        <taxon>Bacteria</taxon>
        <taxon>Pseudomonadati</taxon>
        <taxon>Bacteroidota</taxon>
        <taxon>Flavobacteriia</taxon>
        <taxon>Flavobacteriales</taxon>
        <taxon>Weeksellaceae</taxon>
        <taxon>Chryseobacterium group</taxon>
        <taxon>Chryseobacterium</taxon>
    </lineage>
</organism>
<reference evidence="1 2" key="2">
    <citation type="journal article" date="2016" name="Genome Announc.">
        <title>Draft Genome Sequence of a Biocontrol Rhizobacterium, Chryseobacterium kwangjuense Strain KJ1R5, Isolated from Pepper (Capsicum annuum).</title>
        <authorList>
            <person name="Jeong J.J."/>
            <person name="Park H."/>
            <person name="Park B.H."/>
            <person name="Mannaa M."/>
            <person name="Sang M.K."/>
            <person name="Choi I.G."/>
            <person name="Kim K.D."/>
        </authorList>
    </citation>
    <scope>NUCLEOTIDE SEQUENCE [LARGE SCALE GENOMIC DNA]</scope>
    <source>
        <strain evidence="1 2">KJ1R5</strain>
    </source>
</reference>
<name>A0A135WIU4_9FLAO</name>
<accession>A0A135WIU4</accession>
<dbReference type="EMBL" id="LPUR01000001">
    <property type="protein sequence ID" value="KXH84844.1"/>
    <property type="molecule type" value="Genomic_DNA"/>
</dbReference>
<evidence type="ECO:0000313" key="2">
    <source>
        <dbReference type="Proteomes" id="UP000070513"/>
    </source>
</evidence>